<feature type="compositionally biased region" description="Acidic residues" evidence="2">
    <location>
        <begin position="192"/>
        <end position="209"/>
    </location>
</feature>
<accession>A0AAD7UPJ5</accession>
<keyword evidence="1" id="KW-0175">Coiled coil</keyword>
<dbReference type="InterPro" id="IPR051241">
    <property type="entry name" value="DZIP_RILPL"/>
</dbReference>
<evidence type="ECO:0000259" key="3">
    <source>
        <dbReference type="Pfam" id="PF13815"/>
    </source>
</evidence>
<keyword evidence="5" id="KW-1185">Reference proteome</keyword>
<sequence length="226" mass="25597">MGFAFERFEAPVNWPRVASTNVTHLERTHNHRRVLDFLADVTVGDVDDGFLDASKAQLKALRYLQLSVQYLLHSQHALKSQNDAFETGLRRLAKREAAEKKRCTKRRSQLAVLRDESDRLSDILSTYHTTLEAIDPDLAASLAQDHDGRVVVHPADHPDLAASRDRDGRVVVHPADHLVTVRRNIPARSTFDDDSTSDDDDDDDDDDVDSPPKHGMRRLRLDRPQP</sequence>
<comment type="caution">
    <text evidence="4">The sequence shown here is derived from an EMBL/GenBank/DDBJ whole genome shotgun (WGS) entry which is preliminary data.</text>
</comment>
<evidence type="ECO:0000256" key="1">
    <source>
        <dbReference type="ARBA" id="ARBA00023054"/>
    </source>
</evidence>
<protein>
    <recommendedName>
        <fullName evidence="3">Cilium assembly protein DZIP1 N-terminal domain-containing protein</fullName>
    </recommendedName>
</protein>
<dbReference type="Proteomes" id="UP001230188">
    <property type="component" value="Unassembled WGS sequence"/>
</dbReference>
<organism evidence="4 5">
    <name type="scientific">Chrysophaeum taylorii</name>
    <dbReference type="NCBI Taxonomy" id="2483200"/>
    <lineage>
        <taxon>Eukaryota</taxon>
        <taxon>Sar</taxon>
        <taxon>Stramenopiles</taxon>
        <taxon>Ochrophyta</taxon>
        <taxon>Pelagophyceae</taxon>
        <taxon>Pelagomonadales</taxon>
        <taxon>Pelagomonadaceae</taxon>
        <taxon>Chrysophaeum</taxon>
    </lineage>
</organism>
<evidence type="ECO:0000313" key="5">
    <source>
        <dbReference type="Proteomes" id="UP001230188"/>
    </source>
</evidence>
<dbReference type="Pfam" id="PF13815">
    <property type="entry name" value="Dzip-like_N"/>
    <property type="match status" value="1"/>
</dbReference>
<dbReference type="GO" id="GO:0008270">
    <property type="term" value="F:zinc ion binding"/>
    <property type="evidence" value="ECO:0007669"/>
    <property type="project" value="UniProtKB-KW"/>
</dbReference>
<dbReference type="GO" id="GO:0005737">
    <property type="term" value="C:cytoplasm"/>
    <property type="evidence" value="ECO:0007669"/>
    <property type="project" value="UniProtKB-SubCell"/>
</dbReference>
<dbReference type="EMBL" id="JAQMWT010000021">
    <property type="protein sequence ID" value="KAJ8613825.1"/>
    <property type="molecule type" value="Genomic_DNA"/>
</dbReference>
<dbReference type="AlphaFoldDB" id="A0AAD7UPJ5"/>
<feature type="region of interest" description="Disordered" evidence="2">
    <location>
        <begin position="184"/>
        <end position="226"/>
    </location>
</feature>
<feature type="domain" description="Cilium assembly protein DZIP1 N-terminal" evidence="3">
    <location>
        <begin position="3"/>
        <end position="117"/>
    </location>
</feature>
<dbReference type="PANTHER" id="PTHR21502">
    <property type="entry name" value="ZINC FINGER PROTEIN DZIP1"/>
    <property type="match status" value="1"/>
</dbReference>
<evidence type="ECO:0000313" key="4">
    <source>
        <dbReference type="EMBL" id="KAJ8613825.1"/>
    </source>
</evidence>
<gene>
    <name evidence="4" type="ORF">CTAYLR_004912</name>
</gene>
<dbReference type="PANTHER" id="PTHR21502:SF3">
    <property type="entry name" value="CILIUM ASSEMBLY PROTEIN DZIP1L"/>
    <property type="match status" value="1"/>
</dbReference>
<evidence type="ECO:0000256" key="2">
    <source>
        <dbReference type="SAM" id="MobiDB-lite"/>
    </source>
</evidence>
<proteinExistence type="predicted"/>
<name>A0AAD7UPJ5_9STRA</name>
<reference evidence="4" key="1">
    <citation type="submission" date="2023-01" db="EMBL/GenBank/DDBJ databases">
        <title>Metagenome sequencing of chrysophaentin producing Chrysophaeum taylorii.</title>
        <authorList>
            <person name="Davison J."/>
            <person name="Bewley C."/>
        </authorList>
    </citation>
    <scope>NUCLEOTIDE SEQUENCE</scope>
    <source>
        <strain evidence="4">NIES-1699</strain>
    </source>
</reference>
<dbReference type="InterPro" id="IPR032714">
    <property type="entry name" value="DZIP1_N"/>
</dbReference>